<keyword evidence="6 11" id="KW-0560">Oxidoreductase</keyword>
<evidence type="ECO:0000256" key="1">
    <source>
        <dbReference type="ARBA" id="ARBA00001974"/>
    </source>
</evidence>
<organism evidence="15 16">
    <name type="scientific">Paracoccus spongiarum</name>
    <dbReference type="NCBI Taxonomy" id="3064387"/>
    <lineage>
        <taxon>Bacteria</taxon>
        <taxon>Pseudomonadati</taxon>
        <taxon>Pseudomonadota</taxon>
        <taxon>Alphaproteobacteria</taxon>
        <taxon>Rhodobacterales</taxon>
        <taxon>Paracoccaceae</taxon>
        <taxon>Paracoccus</taxon>
    </lineage>
</organism>
<dbReference type="EMBL" id="JAVAMQ010000008">
    <property type="protein sequence ID" value="MDP5307449.1"/>
    <property type="molecule type" value="Genomic_DNA"/>
</dbReference>
<dbReference type="SUPFAM" id="SSF47203">
    <property type="entry name" value="Acyl-CoA dehydrogenase C-terminal domain-like"/>
    <property type="match status" value="1"/>
</dbReference>
<dbReference type="Gene3D" id="1.10.540.10">
    <property type="entry name" value="Acyl-CoA dehydrogenase/oxidase, N-terminal domain"/>
    <property type="match status" value="1"/>
</dbReference>
<dbReference type="Pfam" id="PF02771">
    <property type="entry name" value="Acyl-CoA_dh_N"/>
    <property type="match status" value="1"/>
</dbReference>
<comment type="pathway">
    <text evidence="8">Amino-acid metabolism; tryptophan metabolism.</text>
</comment>
<sequence length="399" mass="43424">MSATSHRGQPFSWSDPFLLDDQMTAEERMIRDSAAAFAAESLAPRVEDAYLHERTDPAIFREMGAAGMLGVTVAEEYGGVGASYVAYGLVAREIERIDSGYRSMASVQSSLVMFPIEAYGSEDQKRRYLPRLASGEWIGCFGLTEPDAGSDPGGMKTRARKTDAGYVLNGSKMWISNSPIADVFVVWAKSDAHGGKVRGFVLDKGMKGLSAPKIAGKLSLRASITGEIVMENVEVGEEALLPHAEGMAGPFGCLNRARYGISWGVMGAAEDCWFRARQYGLDRHQFARPLAATQLFQKKLADMQTEIALGLQASLRVGRLLDEGRFAPEMISIVKRNNCGKALDIARQARDMHGGNGIQIGYHVMRHAQNLETVNTYEGTHDVHALILGRAQTGLQAFG</sequence>
<comment type="similarity">
    <text evidence="2 11">Belongs to the acyl-CoA dehydrogenase family.</text>
</comment>
<dbReference type="InterPro" id="IPR036250">
    <property type="entry name" value="AcylCo_DH-like_C"/>
</dbReference>
<evidence type="ECO:0000256" key="10">
    <source>
        <dbReference type="ARBA" id="ARBA00049493"/>
    </source>
</evidence>
<dbReference type="Gene3D" id="2.40.110.10">
    <property type="entry name" value="Butyryl-CoA Dehydrogenase, subunit A, domain 2"/>
    <property type="match status" value="1"/>
</dbReference>
<dbReference type="InterPro" id="IPR037069">
    <property type="entry name" value="AcylCoA_DH/ox_N_sf"/>
</dbReference>
<dbReference type="SUPFAM" id="SSF56645">
    <property type="entry name" value="Acyl-CoA dehydrogenase NM domain-like"/>
    <property type="match status" value="1"/>
</dbReference>
<dbReference type="Gene3D" id="1.20.140.10">
    <property type="entry name" value="Butyryl-CoA Dehydrogenase, subunit A, domain 3"/>
    <property type="match status" value="1"/>
</dbReference>
<keyword evidence="4 11" id="KW-0274">FAD</keyword>
<evidence type="ECO:0000256" key="4">
    <source>
        <dbReference type="ARBA" id="ARBA00022827"/>
    </source>
</evidence>
<feature type="domain" description="Acyl-CoA oxidase/dehydrogenase middle" evidence="13">
    <location>
        <begin position="140"/>
        <end position="233"/>
    </location>
</feature>
<evidence type="ECO:0000256" key="8">
    <source>
        <dbReference type="ARBA" id="ARBA00037927"/>
    </source>
</evidence>
<comment type="cofactor">
    <cofactor evidence="1 11">
        <name>FAD</name>
        <dbReference type="ChEBI" id="CHEBI:57692"/>
    </cofactor>
</comment>
<dbReference type="InterPro" id="IPR013786">
    <property type="entry name" value="AcylCoA_DH/ox_N"/>
</dbReference>
<evidence type="ECO:0000259" key="13">
    <source>
        <dbReference type="Pfam" id="PF02770"/>
    </source>
</evidence>
<dbReference type="InterPro" id="IPR052033">
    <property type="entry name" value="Glutaryl-CoA_DH_mitochondrial"/>
</dbReference>
<evidence type="ECO:0000259" key="14">
    <source>
        <dbReference type="Pfam" id="PF02771"/>
    </source>
</evidence>
<dbReference type="InterPro" id="IPR006091">
    <property type="entry name" value="Acyl-CoA_Oxase/DH_mid-dom"/>
</dbReference>
<reference evidence="15 16" key="1">
    <citation type="submission" date="2023-08" db="EMBL/GenBank/DDBJ databases">
        <authorList>
            <person name="Park J.-S."/>
        </authorList>
    </citation>
    <scope>NUCLEOTIDE SEQUENCE [LARGE SCALE GENOMIC DNA]</scope>
    <source>
        <strain evidence="15 16">2205BS29-5</strain>
    </source>
</reference>
<keyword evidence="5" id="KW-0809">Transit peptide</keyword>
<evidence type="ECO:0000256" key="2">
    <source>
        <dbReference type="ARBA" id="ARBA00009347"/>
    </source>
</evidence>
<dbReference type="CDD" id="cd01151">
    <property type="entry name" value="GCD"/>
    <property type="match status" value="1"/>
</dbReference>
<dbReference type="PANTHER" id="PTHR42807">
    <property type="entry name" value="GLUTARYL-COA DEHYDROGENASE, MITOCHONDRIAL"/>
    <property type="match status" value="1"/>
</dbReference>
<dbReference type="PANTHER" id="PTHR42807:SF1">
    <property type="entry name" value="GLUTARYL-COA DEHYDROGENASE, MITOCHONDRIAL"/>
    <property type="match status" value="1"/>
</dbReference>
<dbReference type="InterPro" id="IPR009100">
    <property type="entry name" value="AcylCoA_DH/oxidase_NM_dom_sf"/>
</dbReference>
<evidence type="ECO:0000259" key="12">
    <source>
        <dbReference type="Pfam" id="PF00441"/>
    </source>
</evidence>
<dbReference type="Pfam" id="PF00441">
    <property type="entry name" value="Acyl-CoA_dh_1"/>
    <property type="match status" value="1"/>
</dbReference>
<evidence type="ECO:0000313" key="16">
    <source>
        <dbReference type="Proteomes" id="UP001224997"/>
    </source>
</evidence>
<dbReference type="EC" id="1.3.8.6" evidence="9"/>
<gene>
    <name evidence="15" type="ORF">Q5Y72_10135</name>
</gene>
<dbReference type="InterPro" id="IPR046373">
    <property type="entry name" value="Acyl-CoA_Oxase/DH_mid-dom_sf"/>
</dbReference>
<dbReference type="Proteomes" id="UP001224997">
    <property type="component" value="Unassembled WGS sequence"/>
</dbReference>
<dbReference type="PROSITE" id="PS00072">
    <property type="entry name" value="ACYL_COA_DH_1"/>
    <property type="match status" value="1"/>
</dbReference>
<feature type="domain" description="Acyl-CoA dehydrogenase/oxidase N-terminal" evidence="14">
    <location>
        <begin position="24"/>
        <end position="136"/>
    </location>
</feature>
<keyword evidence="16" id="KW-1185">Reference proteome</keyword>
<evidence type="ECO:0000256" key="3">
    <source>
        <dbReference type="ARBA" id="ARBA00022630"/>
    </source>
</evidence>
<evidence type="ECO:0000313" key="15">
    <source>
        <dbReference type="EMBL" id="MDP5307449.1"/>
    </source>
</evidence>
<comment type="caution">
    <text evidence="15">The sequence shown here is derived from an EMBL/GenBank/DDBJ whole genome shotgun (WGS) entry which is preliminary data.</text>
</comment>
<evidence type="ECO:0000256" key="11">
    <source>
        <dbReference type="RuleBase" id="RU362125"/>
    </source>
</evidence>
<evidence type="ECO:0000256" key="7">
    <source>
        <dbReference type="ARBA" id="ARBA00037899"/>
    </source>
</evidence>
<proteinExistence type="inferred from homology"/>
<name>A0ABT9JC81_9RHOB</name>
<feature type="domain" description="Acyl-CoA dehydrogenase/oxidase C-terminal" evidence="12">
    <location>
        <begin position="250"/>
        <end position="391"/>
    </location>
</feature>
<protein>
    <recommendedName>
        <fullName evidence="9">glutaryl-CoA dehydrogenase (ETF)</fullName>
        <ecNumber evidence="9">1.3.8.6</ecNumber>
    </recommendedName>
</protein>
<evidence type="ECO:0000256" key="5">
    <source>
        <dbReference type="ARBA" id="ARBA00022946"/>
    </source>
</evidence>
<dbReference type="Pfam" id="PF02770">
    <property type="entry name" value="Acyl-CoA_dh_M"/>
    <property type="match status" value="1"/>
</dbReference>
<dbReference type="RefSeq" id="WP_305963300.1">
    <property type="nucleotide sequence ID" value="NZ_JAVAMQ010000008.1"/>
</dbReference>
<evidence type="ECO:0000256" key="6">
    <source>
        <dbReference type="ARBA" id="ARBA00023002"/>
    </source>
</evidence>
<comment type="catalytic activity">
    <reaction evidence="10">
        <text>glutaryl-CoA + oxidized [electron-transfer flavoprotein] + 2 H(+) = (2E)-butenoyl-CoA + reduced [electron-transfer flavoprotein] + CO2</text>
        <dbReference type="Rhea" id="RHEA:13389"/>
        <dbReference type="Rhea" id="RHEA-COMP:10685"/>
        <dbReference type="Rhea" id="RHEA-COMP:10686"/>
        <dbReference type="ChEBI" id="CHEBI:15378"/>
        <dbReference type="ChEBI" id="CHEBI:16526"/>
        <dbReference type="ChEBI" id="CHEBI:57332"/>
        <dbReference type="ChEBI" id="CHEBI:57378"/>
        <dbReference type="ChEBI" id="CHEBI:57692"/>
        <dbReference type="ChEBI" id="CHEBI:58307"/>
        <dbReference type="EC" id="1.3.8.6"/>
    </reaction>
</comment>
<accession>A0ABT9JC81</accession>
<keyword evidence="3 11" id="KW-0285">Flavoprotein</keyword>
<dbReference type="InterPro" id="IPR006089">
    <property type="entry name" value="Acyl-CoA_DH_CS"/>
</dbReference>
<dbReference type="InterPro" id="IPR009075">
    <property type="entry name" value="AcylCo_DH/oxidase_C"/>
</dbReference>
<comment type="pathway">
    <text evidence="7">Amino-acid metabolism; lysine degradation.</text>
</comment>
<evidence type="ECO:0000256" key="9">
    <source>
        <dbReference type="ARBA" id="ARBA00039033"/>
    </source>
</evidence>